<keyword evidence="2 7" id="KW-0597">Phosphoprotein</keyword>
<evidence type="ECO:0000313" key="9">
    <source>
        <dbReference type="EMBL" id="OXM87685.1"/>
    </source>
</evidence>
<reference evidence="9 10" key="1">
    <citation type="submission" date="2017-07" db="EMBL/GenBank/DDBJ databases">
        <title>Genome sequencing and assembly of Paenibacillus rigui.</title>
        <authorList>
            <person name="Mayilraj S."/>
        </authorList>
    </citation>
    <scope>NUCLEOTIDE SEQUENCE [LARGE SCALE GENOMIC DNA]</scope>
    <source>
        <strain evidence="9 10">JCM 16352</strain>
    </source>
</reference>
<dbReference type="GO" id="GO:0005829">
    <property type="term" value="C:cytosol"/>
    <property type="evidence" value="ECO:0007669"/>
    <property type="project" value="TreeGrafter"/>
</dbReference>
<dbReference type="PROSITE" id="PS50110">
    <property type="entry name" value="RESPONSE_REGULATORY"/>
    <property type="match status" value="1"/>
</dbReference>
<dbReference type="SUPFAM" id="SSF48452">
    <property type="entry name" value="TPR-like"/>
    <property type="match status" value="1"/>
</dbReference>
<gene>
    <name evidence="9" type="ORF">CF651_00770</name>
</gene>
<dbReference type="InterPro" id="IPR011990">
    <property type="entry name" value="TPR-like_helical_dom_sf"/>
</dbReference>
<dbReference type="Pfam" id="PF03704">
    <property type="entry name" value="BTAD"/>
    <property type="match status" value="1"/>
</dbReference>
<keyword evidence="3" id="KW-0902">Two-component regulatory system</keyword>
<evidence type="ECO:0000256" key="3">
    <source>
        <dbReference type="ARBA" id="ARBA00023012"/>
    </source>
</evidence>
<protein>
    <recommendedName>
        <fullName evidence="8">Response regulatory domain-containing protein</fullName>
    </recommendedName>
</protein>
<organism evidence="9 10">
    <name type="scientific">Paenibacillus rigui</name>
    <dbReference type="NCBI Taxonomy" id="554312"/>
    <lineage>
        <taxon>Bacteria</taxon>
        <taxon>Bacillati</taxon>
        <taxon>Bacillota</taxon>
        <taxon>Bacilli</taxon>
        <taxon>Bacillales</taxon>
        <taxon>Paenibacillaceae</taxon>
        <taxon>Paenibacillus</taxon>
    </lineage>
</organism>
<dbReference type="AlphaFoldDB" id="A0A229UWZ8"/>
<dbReference type="SMART" id="SM01043">
    <property type="entry name" value="BTAD"/>
    <property type="match status" value="1"/>
</dbReference>
<dbReference type="InterPro" id="IPR001867">
    <property type="entry name" value="OmpR/PhoB-type_DNA-bd"/>
</dbReference>
<keyword evidence="4" id="KW-0805">Transcription regulation</keyword>
<dbReference type="GO" id="GO:0032993">
    <property type="term" value="C:protein-DNA complex"/>
    <property type="evidence" value="ECO:0007669"/>
    <property type="project" value="TreeGrafter"/>
</dbReference>
<name>A0A229UWZ8_9BACL</name>
<dbReference type="PANTHER" id="PTHR48111:SF69">
    <property type="entry name" value="RESPONSE REGULATOR RECEIVER"/>
    <property type="match status" value="1"/>
</dbReference>
<dbReference type="InterPro" id="IPR036388">
    <property type="entry name" value="WH-like_DNA-bd_sf"/>
</dbReference>
<accession>A0A229UWZ8</accession>
<dbReference type="PANTHER" id="PTHR48111">
    <property type="entry name" value="REGULATOR OF RPOS"/>
    <property type="match status" value="1"/>
</dbReference>
<dbReference type="SMART" id="SM00448">
    <property type="entry name" value="REC"/>
    <property type="match status" value="1"/>
</dbReference>
<dbReference type="SUPFAM" id="SSF52172">
    <property type="entry name" value="CheY-like"/>
    <property type="match status" value="1"/>
</dbReference>
<dbReference type="SMART" id="SM00862">
    <property type="entry name" value="Trans_reg_C"/>
    <property type="match status" value="1"/>
</dbReference>
<sequence length="378" mass="43888">MLKALLIDDEEIALDLMEILLNDIGGIQVVGKFMQAAEALKQVETLQPDVIFLDIEMPGMNGLTAAEQLMTRFPVMKVIFVTAYHQYALDAFEVNARDYLLKPVSKERLVKSLDRFKSEREEGSLAPALQGTPSAEKQQQFAEQTGQEVKLQLHVLGSIELYDRTGELVSWRTKKTKELFAYLWHHNGAPVYRLHILDALWPQLPSDRAQALLHTTMYRLRSTLKALGFPDIISFADERYRLQSEWISSDYDRIKEMFPDSGGRPLGPEKLLSLYRGDYMETESYGWAHTKRLEIRTAYRLALEESLSEANTFQKQAIWRKLIELDPYVESYYYELLVELKRSGNIQGMQALYREMEERWKEDLGIDVHEDIQELVRR</sequence>
<dbReference type="GO" id="GO:0006355">
    <property type="term" value="P:regulation of DNA-templated transcription"/>
    <property type="evidence" value="ECO:0007669"/>
    <property type="project" value="InterPro"/>
</dbReference>
<evidence type="ECO:0000256" key="2">
    <source>
        <dbReference type="ARBA" id="ARBA00022553"/>
    </source>
</evidence>
<comment type="similarity">
    <text evidence="1">Belongs to the AfsR/DnrI/RedD regulatory family.</text>
</comment>
<dbReference type="InterPro" id="IPR005158">
    <property type="entry name" value="BTAD"/>
</dbReference>
<evidence type="ECO:0000256" key="4">
    <source>
        <dbReference type="ARBA" id="ARBA00023015"/>
    </source>
</evidence>
<dbReference type="InterPro" id="IPR001789">
    <property type="entry name" value="Sig_transdc_resp-reg_receiver"/>
</dbReference>
<dbReference type="InterPro" id="IPR039420">
    <property type="entry name" value="WalR-like"/>
</dbReference>
<evidence type="ECO:0000256" key="7">
    <source>
        <dbReference type="PROSITE-ProRule" id="PRU00169"/>
    </source>
</evidence>
<dbReference type="GO" id="GO:0000976">
    <property type="term" value="F:transcription cis-regulatory region binding"/>
    <property type="evidence" value="ECO:0007669"/>
    <property type="project" value="TreeGrafter"/>
</dbReference>
<evidence type="ECO:0000256" key="6">
    <source>
        <dbReference type="ARBA" id="ARBA00023163"/>
    </source>
</evidence>
<dbReference type="RefSeq" id="WP_094012935.1">
    <property type="nucleotide sequence ID" value="NZ_NMQW01000002.1"/>
</dbReference>
<dbReference type="EMBL" id="NMQW01000002">
    <property type="protein sequence ID" value="OXM87685.1"/>
    <property type="molecule type" value="Genomic_DNA"/>
</dbReference>
<evidence type="ECO:0000313" key="10">
    <source>
        <dbReference type="Proteomes" id="UP000215509"/>
    </source>
</evidence>
<dbReference type="Gene3D" id="3.40.50.2300">
    <property type="match status" value="1"/>
</dbReference>
<dbReference type="OrthoDB" id="3190595at2"/>
<dbReference type="InterPro" id="IPR011006">
    <property type="entry name" value="CheY-like_superfamily"/>
</dbReference>
<comment type="caution">
    <text evidence="9">The sequence shown here is derived from an EMBL/GenBank/DDBJ whole genome shotgun (WGS) entry which is preliminary data.</text>
</comment>
<keyword evidence="5" id="KW-0238">DNA-binding</keyword>
<evidence type="ECO:0000256" key="5">
    <source>
        <dbReference type="ARBA" id="ARBA00023125"/>
    </source>
</evidence>
<keyword evidence="6" id="KW-0804">Transcription</keyword>
<evidence type="ECO:0000259" key="8">
    <source>
        <dbReference type="PROSITE" id="PS50110"/>
    </source>
</evidence>
<dbReference type="GO" id="GO:0000156">
    <property type="term" value="F:phosphorelay response regulator activity"/>
    <property type="evidence" value="ECO:0007669"/>
    <property type="project" value="TreeGrafter"/>
</dbReference>
<dbReference type="Gene3D" id="1.25.40.10">
    <property type="entry name" value="Tetratricopeptide repeat domain"/>
    <property type="match status" value="1"/>
</dbReference>
<evidence type="ECO:0000256" key="1">
    <source>
        <dbReference type="ARBA" id="ARBA00005820"/>
    </source>
</evidence>
<keyword evidence="10" id="KW-1185">Reference proteome</keyword>
<proteinExistence type="inferred from homology"/>
<feature type="modified residue" description="4-aspartylphosphate" evidence="7">
    <location>
        <position position="54"/>
    </location>
</feature>
<dbReference type="Proteomes" id="UP000215509">
    <property type="component" value="Unassembled WGS sequence"/>
</dbReference>
<dbReference type="Pfam" id="PF00072">
    <property type="entry name" value="Response_reg"/>
    <property type="match status" value="1"/>
</dbReference>
<dbReference type="Gene3D" id="1.10.10.10">
    <property type="entry name" value="Winged helix-like DNA-binding domain superfamily/Winged helix DNA-binding domain"/>
    <property type="match status" value="1"/>
</dbReference>
<feature type="domain" description="Response regulatory" evidence="8">
    <location>
        <begin position="3"/>
        <end position="117"/>
    </location>
</feature>